<evidence type="ECO:0000256" key="1">
    <source>
        <dbReference type="ARBA" id="ARBA00004123"/>
    </source>
</evidence>
<dbReference type="Proteomes" id="UP000193467">
    <property type="component" value="Unassembled WGS sequence"/>
</dbReference>
<organism evidence="11 12">
    <name type="scientific">Leucosporidium creatinivorum</name>
    <dbReference type="NCBI Taxonomy" id="106004"/>
    <lineage>
        <taxon>Eukaryota</taxon>
        <taxon>Fungi</taxon>
        <taxon>Dikarya</taxon>
        <taxon>Basidiomycota</taxon>
        <taxon>Pucciniomycotina</taxon>
        <taxon>Microbotryomycetes</taxon>
        <taxon>Leucosporidiales</taxon>
        <taxon>Leucosporidium</taxon>
    </lineage>
</organism>
<feature type="compositionally biased region" description="Pro residues" evidence="9">
    <location>
        <begin position="210"/>
        <end position="222"/>
    </location>
</feature>
<evidence type="ECO:0000256" key="6">
    <source>
        <dbReference type="ARBA" id="ARBA00022895"/>
    </source>
</evidence>
<protein>
    <recommendedName>
        <fullName evidence="4">Protection of telomeres protein 1</fullName>
    </recommendedName>
</protein>
<dbReference type="InterPro" id="IPR012340">
    <property type="entry name" value="NA-bd_OB-fold"/>
</dbReference>
<keyword evidence="8" id="KW-0539">Nucleus</keyword>
<dbReference type="SMART" id="SM00976">
    <property type="entry name" value="Telo_bind"/>
    <property type="match status" value="1"/>
</dbReference>
<dbReference type="Gene3D" id="2.40.50.140">
    <property type="entry name" value="Nucleic acid-binding proteins"/>
    <property type="match status" value="2"/>
</dbReference>
<keyword evidence="7" id="KW-0238">DNA-binding</keyword>
<dbReference type="AlphaFoldDB" id="A0A1Y2DC26"/>
<keyword evidence="6" id="KW-0779">Telomere</keyword>
<dbReference type="OrthoDB" id="2186770at2759"/>
<evidence type="ECO:0000256" key="9">
    <source>
        <dbReference type="SAM" id="MobiDB-lite"/>
    </source>
</evidence>
<evidence type="ECO:0000256" key="8">
    <source>
        <dbReference type="ARBA" id="ARBA00023242"/>
    </source>
</evidence>
<evidence type="ECO:0000256" key="5">
    <source>
        <dbReference type="ARBA" id="ARBA00022454"/>
    </source>
</evidence>
<feature type="compositionally biased region" description="Basic and acidic residues" evidence="9">
    <location>
        <begin position="258"/>
        <end position="285"/>
    </location>
</feature>
<proteinExistence type="inferred from homology"/>
<feature type="compositionally biased region" description="Polar residues" evidence="9">
    <location>
        <begin position="166"/>
        <end position="192"/>
    </location>
</feature>
<dbReference type="EMBL" id="MCGR01000084">
    <property type="protein sequence ID" value="ORY56823.1"/>
    <property type="molecule type" value="Genomic_DNA"/>
</dbReference>
<sequence length="743" mass="81589">MQRGQSSKSKPKAPAQPVELLLGDVSSPPSPFTFYRGIVVSHRPYHIQSRVASIVLGPLPSAAQGAKKMEVRLKGTWAEDAMKRFEVGMKVGIVSERGKKQEVKRPKGVQAEPGKQWREFGLIYEQGIKGWVFNSEEDDVEEFEFVAHASSINTSAAAVQARTELPDSSPQQQLNTTNDPPATRPIPSTTAQPIASTSRSTSPSAAPTKQPSPAPAPTPPSTIKPTKSTSNAPANPRADKSSNSTSAEKEVLATSQEKVPESEGGKGKEREDGKRKASHEGEGSRSQRKKKKLERKWELEVTKKDDPIFGKNVTIVYTPLSKHERAKNGKGISVIAVASVLQPVKRAERGTKDWSISLRLIDPTRLDDFDRVNLFATAESELPKVEEGDVIVLQNLHWKGSTYQEFVGYKDKARFLVFPRSKLLASPPIPDTALLNTPLHLNRVASCGPLEVAYARDMALFMEGEATPLAAAGAGGGREEAKKLTAAEKSAALRRGGGTKRPMLEIKDMEADNFCDTVVEVIKIWTGGQIINRLGSSDSIAVYVTDYTRHPEVYVSNSNAEPQFADGLALQVSVFGSQAQVFHGLKERGPLLFIRNLRPKLNPHGLLEGNVSEDPKFGDKRDVMVLKSGSEYKKETEALLKRRKAWWDSKGGDEPINEIVAQPRILNDKPNPLPSIICDRVSDPIGNMSGALAARLPGIYHFEGRVIDYHPKDFEDWVNAYCSECRERLKVMYDSCQAHPTAP</sequence>
<evidence type="ECO:0000256" key="7">
    <source>
        <dbReference type="ARBA" id="ARBA00023125"/>
    </source>
</evidence>
<evidence type="ECO:0000259" key="10">
    <source>
        <dbReference type="SMART" id="SM00976"/>
    </source>
</evidence>
<gene>
    <name evidence="11" type="ORF">BCR35DRAFT_355571</name>
</gene>
<dbReference type="InterPro" id="IPR028389">
    <property type="entry name" value="POT1"/>
</dbReference>
<dbReference type="PANTHER" id="PTHR14513:SF0">
    <property type="entry name" value="PROTECTION OF TELOMERES PROTEIN 1"/>
    <property type="match status" value="1"/>
</dbReference>
<dbReference type="GO" id="GO:0010521">
    <property type="term" value="F:telomerase inhibitor activity"/>
    <property type="evidence" value="ECO:0007669"/>
    <property type="project" value="TreeGrafter"/>
</dbReference>
<dbReference type="STRING" id="106004.A0A1Y2DC26"/>
<comment type="similarity">
    <text evidence="3">Belongs to the telombin family.</text>
</comment>
<evidence type="ECO:0000313" key="11">
    <source>
        <dbReference type="EMBL" id="ORY56823.1"/>
    </source>
</evidence>
<dbReference type="InParanoid" id="A0A1Y2DC26"/>
<evidence type="ECO:0000256" key="3">
    <source>
        <dbReference type="ARBA" id="ARBA00008442"/>
    </source>
</evidence>
<dbReference type="Pfam" id="PF02765">
    <property type="entry name" value="POT1"/>
    <property type="match status" value="1"/>
</dbReference>
<keyword evidence="12" id="KW-1185">Reference proteome</keyword>
<reference evidence="11 12" key="1">
    <citation type="submission" date="2016-07" db="EMBL/GenBank/DDBJ databases">
        <title>Pervasive Adenine N6-methylation of Active Genes in Fungi.</title>
        <authorList>
            <consortium name="DOE Joint Genome Institute"/>
            <person name="Mondo S.J."/>
            <person name="Dannebaum R.O."/>
            <person name="Kuo R.C."/>
            <person name="Labutti K."/>
            <person name="Haridas S."/>
            <person name="Kuo A."/>
            <person name="Salamov A."/>
            <person name="Ahrendt S.R."/>
            <person name="Lipzen A."/>
            <person name="Sullivan W."/>
            <person name="Andreopoulos W.B."/>
            <person name="Clum A."/>
            <person name="Lindquist E."/>
            <person name="Daum C."/>
            <person name="Ramamoorthy G.K."/>
            <person name="Gryganskyi A."/>
            <person name="Culley D."/>
            <person name="Magnuson J.K."/>
            <person name="James T.Y."/>
            <person name="O'Malley M.A."/>
            <person name="Stajich J.E."/>
            <person name="Spatafora J.W."/>
            <person name="Visel A."/>
            <person name="Grigoriev I.V."/>
        </authorList>
    </citation>
    <scope>NUCLEOTIDE SEQUENCE [LARGE SCALE GENOMIC DNA]</scope>
    <source>
        <strain evidence="11 12">62-1032</strain>
    </source>
</reference>
<evidence type="ECO:0000256" key="2">
    <source>
        <dbReference type="ARBA" id="ARBA00004574"/>
    </source>
</evidence>
<keyword evidence="5" id="KW-0158">Chromosome</keyword>
<dbReference type="GO" id="GO:0032210">
    <property type="term" value="P:regulation of telomere maintenance via telomerase"/>
    <property type="evidence" value="ECO:0007669"/>
    <property type="project" value="TreeGrafter"/>
</dbReference>
<evidence type="ECO:0000313" key="12">
    <source>
        <dbReference type="Proteomes" id="UP000193467"/>
    </source>
</evidence>
<comment type="caution">
    <text evidence="11">The sequence shown here is derived from an EMBL/GenBank/DDBJ whole genome shotgun (WGS) entry which is preliminary data.</text>
</comment>
<dbReference type="InterPro" id="IPR011564">
    <property type="entry name" value="Telomer_end-bd_POT1/Cdc13"/>
</dbReference>
<name>A0A1Y2DC26_9BASI</name>
<evidence type="ECO:0000256" key="4">
    <source>
        <dbReference type="ARBA" id="ARBA00015253"/>
    </source>
</evidence>
<accession>A0A1Y2DC26</accession>
<dbReference type="GO" id="GO:0016233">
    <property type="term" value="P:telomere capping"/>
    <property type="evidence" value="ECO:0007669"/>
    <property type="project" value="TreeGrafter"/>
</dbReference>
<feature type="region of interest" description="Disordered" evidence="9">
    <location>
        <begin position="157"/>
        <end position="294"/>
    </location>
</feature>
<feature type="compositionally biased region" description="Low complexity" evidence="9">
    <location>
        <begin position="193"/>
        <end position="209"/>
    </location>
</feature>
<dbReference type="GO" id="GO:0000783">
    <property type="term" value="C:nuclear telomere cap complex"/>
    <property type="evidence" value="ECO:0007669"/>
    <property type="project" value="TreeGrafter"/>
</dbReference>
<dbReference type="PANTHER" id="PTHR14513">
    <property type="entry name" value="PROTECTION OF TELOMERES 1"/>
    <property type="match status" value="1"/>
</dbReference>
<dbReference type="SUPFAM" id="SSF50249">
    <property type="entry name" value="Nucleic acid-binding proteins"/>
    <property type="match status" value="2"/>
</dbReference>
<dbReference type="Pfam" id="PF16686">
    <property type="entry name" value="POT1PC"/>
    <property type="match status" value="1"/>
</dbReference>
<comment type="subcellular location">
    <subcellularLocation>
        <location evidence="2">Chromosome</location>
        <location evidence="2">Telomere</location>
    </subcellularLocation>
    <subcellularLocation>
        <location evidence="1">Nucleus</location>
    </subcellularLocation>
</comment>
<feature type="domain" description="Telomeric single stranded DNA binding POT1/Cdc13" evidence="10">
    <location>
        <begin position="317"/>
        <end position="463"/>
    </location>
</feature>
<dbReference type="GO" id="GO:0098505">
    <property type="term" value="F:G-rich strand telomeric DNA binding"/>
    <property type="evidence" value="ECO:0007669"/>
    <property type="project" value="TreeGrafter"/>
</dbReference>
<dbReference type="InterPro" id="IPR032042">
    <property type="entry name" value="POT1PC"/>
</dbReference>